<evidence type="ECO:0000256" key="6">
    <source>
        <dbReference type="ARBA" id="ARBA00022679"/>
    </source>
</evidence>
<dbReference type="InterPro" id="IPR004358">
    <property type="entry name" value="Sig_transdc_His_kin-like_C"/>
</dbReference>
<keyword evidence="13 14" id="KW-0472">Membrane</keyword>
<evidence type="ECO:0000256" key="14">
    <source>
        <dbReference type="SAM" id="Phobius"/>
    </source>
</evidence>
<evidence type="ECO:0000256" key="10">
    <source>
        <dbReference type="ARBA" id="ARBA00022840"/>
    </source>
</evidence>
<feature type="domain" description="Histidine kinase" evidence="15">
    <location>
        <begin position="151"/>
        <end position="367"/>
    </location>
</feature>
<keyword evidence="9 16" id="KW-0418">Kinase</keyword>
<feature type="transmembrane region" description="Helical" evidence="14">
    <location>
        <begin position="68"/>
        <end position="84"/>
    </location>
</feature>
<evidence type="ECO:0000313" key="16">
    <source>
        <dbReference type="EMBL" id="MBL4933104.1"/>
    </source>
</evidence>
<evidence type="ECO:0000256" key="4">
    <source>
        <dbReference type="ARBA" id="ARBA00022475"/>
    </source>
</evidence>
<dbReference type="EC" id="2.7.13.3" evidence="3"/>
<protein>
    <recommendedName>
        <fullName evidence="3">histidine kinase</fullName>
        <ecNumber evidence="3">2.7.13.3</ecNumber>
    </recommendedName>
</protein>
<dbReference type="InterPro" id="IPR036890">
    <property type="entry name" value="HATPase_C_sf"/>
</dbReference>
<evidence type="ECO:0000256" key="2">
    <source>
        <dbReference type="ARBA" id="ARBA00004651"/>
    </source>
</evidence>
<dbReference type="Proteomes" id="UP000623681">
    <property type="component" value="Unassembled WGS sequence"/>
</dbReference>
<keyword evidence="5" id="KW-0597">Phosphoprotein</keyword>
<dbReference type="GO" id="GO:0000155">
    <property type="term" value="F:phosphorelay sensor kinase activity"/>
    <property type="evidence" value="ECO:0007669"/>
    <property type="project" value="InterPro"/>
</dbReference>
<dbReference type="InterPro" id="IPR005467">
    <property type="entry name" value="His_kinase_dom"/>
</dbReference>
<proteinExistence type="predicted"/>
<dbReference type="RefSeq" id="WP_202768472.1">
    <property type="nucleotide sequence ID" value="NZ_JAESWA010000023.1"/>
</dbReference>
<dbReference type="PROSITE" id="PS50109">
    <property type="entry name" value="HIS_KIN"/>
    <property type="match status" value="1"/>
</dbReference>
<name>A0A937K5J6_9CLOT</name>
<evidence type="ECO:0000256" key="8">
    <source>
        <dbReference type="ARBA" id="ARBA00022741"/>
    </source>
</evidence>
<dbReference type="PRINTS" id="PR00344">
    <property type="entry name" value="BCTRLSENSOR"/>
</dbReference>
<keyword evidence="10" id="KW-0067">ATP-binding</keyword>
<keyword evidence="4" id="KW-1003">Cell membrane</keyword>
<evidence type="ECO:0000256" key="9">
    <source>
        <dbReference type="ARBA" id="ARBA00022777"/>
    </source>
</evidence>
<dbReference type="PANTHER" id="PTHR45528">
    <property type="entry name" value="SENSOR HISTIDINE KINASE CPXA"/>
    <property type="match status" value="1"/>
</dbReference>
<comment type="catalytic activity">
    <reaction evidence="1">
        <text>ATP + protein L-histidine = ADP + protein N-phospho-L-histidine.</text>
        <dbReference type="EC" id="2.7.13.3"/>
    </reaction>
</comment>
<dbReference type="Pfam" id="PF00512">
    <property type="entry name" value="HisKA"/>
    <property type="match status" value="1"/>
</dbReference>
<dbReference type="Gene3D" id="3.30.565.10">
    <property type="entry name" value="Histidine kinase-like ATPase, C-terminal domain"/>
    <property type="match status" value="1"/>
</dbReference>
<comment type="subcellular location">
    <subcellularLocation>
        <location evidence="2">Cell membrane</location>
        <topology evidence="2">Multi-pass membrane protein</topology>
    </subcellularLocation>
</comment>
<sequence>MKNKRLYKHYLLSLADIGIAALITYILYGITKKIVILSYNNVTNEGKLSIWDIWAYLRYILFRENTKIFLGIIVFAISYFLITYRKNKNLAAIIDETEIMANGDLDRLITINSSGDFENLVTNINSISKQLKEITIEERKAQQTKSDLITNVSHDLRTPLTSIIGYLEIIDSDKYKDELKLRYYANIAYEKAKGLNLLINDLFELTKMQNNTINLEKEEINLVELLGQVVAYFEYQFKNAKMQSRTRFSEDKLIVDADSGKLVRAFENLLTNAIKYGKDGLYVDVVTKLEDNMALVQVINYGQAISPIDLPYIFDRFYRVEKSRNSKIGGSGLGLAITKNIIELHGGTIIAYSDNEKTIFEVKLPLI</sequence>
<keyword evidence="17" id="KW-1185">Reference proteome</keyword>
<reference evidence="16" key="1">
    <citation type="submission" date="2021-01" db="EMBL/GenBank/DDBJ databases">
        <title>Genome public.</title>
        <authorList>
            <person name="Liu C."/>
            <person name="Sun Q."/>
        </authorList>
    </citation>
    <scope>NUCLEOTIDE SEQUENCE</scope>
    <source>
        <strain evidence="16">YIM B02565</strain>
    </source>
</reference>
<dbReference type="SMART" id="SM00387">
    <property type="entry name" value="HATPase_c"/>
    <property type="match status" value="1"/>
</dbReference>
<organism evidence="16 17">
    <name type="scientific">Clostridium paridis</name>
    <dbReference type="NCBI Taxonomy" id="2803863"/>
    <lineage>
        <taxon>Bacteria</taxon>
        <taxon>Bacillati</taxon>
        <taxon>Bacillota</taxon>
        <taxon>Clostridia</taxon>
        <taxon>Eubacteriales</taxon>
        <taxon>Clostridiaceae</taxon>
        <taxon>Clostridium</taxon>
    </lineage>
</organism>
<dbReference type="Pfam" id="PF02518">
    <property type="entry name" value="HATPase_c"/>
    <property type="match status" value="1"/>
</dbReference>
<dbReference type="InterPro" id="IPR036097">
    <property type="entry name" value="HisK_dim/P_sf"/>
</dbReference>
<evidence type="ECO:0000256" key="7">
    <source>
        <dbReference type="ARBA" id="ARBA00022692"/>
    </source>
</evidence>
<gene>
    <name evidence="16" type="ORF">JK634_14920</name>
</gene>
<evidence type="ECO:0000313" key="17">
    <source>
        <dbReference type="Proteomes" id="UP000623681"/>
    </source>
</evidence>
<dbReference type="InterPro" id="IPR050398">
    <property type="entry name" value="HssS/ArlS-like"/>
</dbReference>
<keyword evidence="7 14" id="KW-0812">Transmembrane</keyword>
<keyword evidence="6" id="KW-0808">Transferase</keyword>
<keyword evidence="12" id="KW-0902">Two-component regulatory system</keyword>
<dbReference type="InterPro" id="IPR003661">
    <property type="entry name" value="HisK_dim/P_dom"/>
</dbReference>
<accession>A0A937K5J6</accession>
<evidence type="ECO:0000256" key="5">
    <source>
        <dbReference type="ARBA" id="ARBA00022553"/>
    </source>
</evidence>
<dbReference type="PANTHER" id="PTHR45528:SF1">
    <property type="entry name" value="SENSOR HISTIDINE KINASE CPXA"/>
    <property type="match status" value="1"/>
</dbReference>
<dbReference type="Gene3D" id="1.10.287.130">
    <property type="match status" value="1"/>
</dbReference>
<evidence type="ECO:0000256" key="3">
    <source>
        <dbReference type="ARBA" id="ARBA00012438"/>
    </source>
</evidence>
<dbReference type="SUPFAM" id="SSF47384">
    <property type="entry name" value="Homodimeric domain of signal transducing histidine kinase"/>
    <property type="match status" value="1"/>
</dbReference>
<dbReference type="CDD" id="cd00075">
    <property type="entry name" value="HATPase"/>
    <property type="match status" value="1"/>
</dbReference>
<dbReference type="FunFam" id="1.10.287.130:FF:000008">
    <property type="entry name" value="Two-component sensor histidine kinase"/>
    <property type="match status" value="1"/>
</dbReference>
<keyword evidence="11 14" id="KW-1133">Transmembrane helix</keyword>
<dbReference type="SMART" id="SM00388">
    <property type="entry name" value="HisKA"/>
    <property type="match status" value="1"/>
</dbReference>
<dbReference type="GO" id="GO:0005524">
    <property type="term" value="F:ATP binding"/>
    <property type="evidence" value="ECO:0007669"/>
    <property type="project" value="UniProtKB-KW"/>
</dbReference>
<evidence type="ECO:0000256" key="1">
    <source>
        <dbReference type="ARBA" id="ARBA00000085"/>
    </source>
</evidence>
<evidence type="ECO:0000256" key="11">
    <source>
        <dbReference type="ARBA" id="ARBA00022989"/>
    </source>
</evidence>
<dbReference type="SUPFAM" id="SSF55874">
    <property type="entry name" value="ATPase domain of HSP90 chaperone/DNA topoisomerase II/histidine kinase"/>
    <property type="match status" value="1"/>
</dbReference>
<dbReference type="CDD" id="cd00082">
    <property type="entry name" value="HisKA"/>
    <property type="match status" value="1"/>
</dbReference>
<comment type="caution">
    <text evidence="16">The sequence shown here is derived from an EMBL/GenBank/DDBJ whole genome shotgun (WGS) entry which is preliminary data.</text>
</comment>
<feature type="transmembrane region" description="Helical" evidence="14">
    <location>
        <begin position="12"/>
        <end position="30"/>
    </location>
</feature>
<dbReference type="InterPro" id="IPR003594">
    <property type="entry name" value="HATPase_dom"/>
</dbReference>
<dbReference type="EMBL" id="JAESWA010000023">
    <property type="protein sequence ID" value="MBL4933104.1"/>
    <property type="molecule type" value="Genomic_DNA"/>
</dbReference>
<keyword evidence="8" id="KW-0547">Nucleotide-binding</keyword>
<dbReference type="GO" id="GO:0005886">
    <property type="term" value="C:plasma membrane"/>
    <property type="evidence" value="ECO:0007669"/>
    <property type="project" value="UniProtKB-SubCell"/>
</dbReference>
<dbReference type="FunFam" id="3.30.565.10:FF:000013">
    <property type="entry name" value="Two-component sensor histidine kinase"/>
    <property type="match status" value="1"/>
</dbReference>
<evidence type="ECO:0000256" key="13">
    <source>
        <dbReference type="ARBA" id="ARBA00023136"/>
    </source>
</evidence>
<evidence type="ECO:0000256" key="12">
    <source>
        <dbReference type="ARBA" id="ARBA00023012"/>
    </source>
</evidence>
<evidence type="ECO:0000259" key="15">
    <source>
        <dbReference type="PROSITE" id="PS50109"/>
    </source>
</evidence>
<dbReference type="AlphaFoldDB" id="A0A937K5J6"/>